<name>A0ABV2ATX5_9EUKA</name>
<evidence type="ECO:0000256" key="1">
    <source>
        <dbReference type="SAM" id="SignalP"/>
    </source>
</evidence>
<dbReference type="Proteomes" id="UP001439008">
    <property type="component" value="Unassembled WGS sequence"/>
</dbReference>
<feature type="signal peptide" evidence="1">
    <location>
        <begin position="1"/>
        <end position="16"/>
    </location>
</feature>
<keyword evidence="3" id="KW-1185">Reference proteome</keyword>
<reference evidence="2 3" key="1">
    <citation type="journal article" date="2024" name="BMC Biol.">
        <title>Comparative genomics of Ascetosporea gives new insight into the evolutionary basis for animal parasitism in Rhizaria.</title>
        <authorList>
            <person name="Hiltunen Thoren M."/>
            <person name="Onut-Brannstrom I."/>
            <person name="Alfjorden A."/>
            <person name="Peckova H."/>
            <person name="Swords F."/>
            <person name="Hooper C."/>
            <person name="Holzer A.S."/>
            <person name="Bass D."/>
            <person name="Burki F."/>
        </authorList>
    </citation>
    <scope>NUCLEOTIDE SEQUENCE [LARGE SCALE GENOMIC DNA]</scope>
    <source>
        <strain evidence="2">20-A016</strain>
    </source>
</reference>
<keyword evidence="1" id="KW-0732">Signal</keyword>
<sequence>MLDFLVAALICVTANIVPLPSFLTQKINYKTHLAFEEAISTFKLLLIAFSNPASGKSAILLSHIESKLTNLEETRIVLIKESKHLWVECLFDLDFYLQKLVLFKIVNNITLFLRCLFLLVSEQVTFSSSKLTGKMAVSIGEFIKVLEIYAVETVNCCETRRATVKDETRFRMKEGLDELWSTFRNMRYRSLYSENADVRLASPKHLLLDFSMFCVSNVFYSFTLLDQLSSEMQGVQSNWK</sequence>
<dbReference type="EMBL" id="JBDODL010003894">
    <property type="protein sequence ID" value="MES1922853.1"/>
    <property type="molecule type" value="Genomic_DNA"/>
</dbReference>
<organism evidence="2 3">
    <name type="scientific">Bonamia ostreae</name>
    <dbReference type="NCBI Taxonomy" id="126728"/>
    <lineage>
        <taxon>Eukaryota</taxon>
        <taxon>Sar</taxon>
        <taxon>Rhizaria</taxon>
        <taxon>Endomyxa</taxon>
        <taxon>Ascetosporea</taxon>
        <taxon>Haplosporida</taxon>
        <taxon>Bonamia</taxon>
    </lineage>
</organism>
<protein>
    <submittedName>
        <fullName evidence="2">Uncharacterized protein</fullName>
    </submittedName>
</protein>
<evidence type="ECO:0000313" key="3">
    <source>
        <dbReference type="Proteomes" id="UP001439008"/>
    </source>
</evidence>
<feature type="non-terminal residue" evidence="2">
    <location>
        <position position="240"/>
    </location>
</feature>
<accession>A0ABV2ATX5</accession>
<gene>
    <name evidence="2" type="ORF">MHBO_004382</name>
</gene>
<proteinExistence type="predicted"/>
<feature type="chain" id="PRO_5046042983" evidence="1">
    <location>
        <begin position="17"/>
        <end position="240"/>
    </location>
</feature>
<comment type="caution">
    <text evidence="2">The sequence shown here is derived from an EMBL/GenBank/DDBJ whole genome shotgun (WGS) entry which is preliminary data.</text>
</comment>
<evidence type="ECO:0000313" key="2">
    <source>
        <dbReference type="EMBL" id="MES1922853.1"/>
    </source>
</evidence>